<dbReference type="Proteomes" id="UP001201273">
    <property type="component" value="Unassembled WGS sequence"/>
</dbReference>
<organism evidence="1 2">
    <name type="scientific">Motilimonas cestriensis</name>
    <dbReference type="NCBI Taxonomy" id="2742685"/>
    <lineage>
        <taxon>Bacteria</taxon>
        <taxon>Pseudomonadati</taxon>
        <taxon>Pseudomonadota</taxon>
        <taxon>Gammaproteobacteria</taxon>
        <taxon>Alteromonadales</taxon>
        <taxon>Alteromonadales genera incertae sedis</taxon>
        <taxon>Motilimonas</taxon>
    </lineage>
</organism>
<protein>
    <submittedName>
        <fullName evidence="1">IS66 family transposase</fullName>
    </submittedName>
</protein>
<comment type="caution">
    <text evidence="1">The sequence shown here is derived from an EMBL/GenBank/DDBJ whole genome shotgun (WGS) entry which is preliminary data.</text>
</comment>
<proteinExistence type="predicted"/>
<dbReference type="RefSeq" id="WP_233054367.1">
    <property type="nucleotide sequence ID" value="NZ_JAIMJA010000023.1"/>
</dbReference>
<dbReference type="EMBL" id="JAIMJA010000023">
    <property type="protein sequence ID" value="MCE2596717.1"/>
    <property type="molecule type" value="Genomic_DNA"/>
</dbReference>
<evidence type="ECO:0000313" key="1">
    <source>
        <dbReference type="EMBL" id="MCE2596717.1"/>
    </source>
</evidence>
<name>A0ABS8WEH4_9GAMM</name>
<accession>A0ABS8WEH4</accession>
<gene>
    <name evidence="1" type="ORF">K6Y31_18190</name>
</gene>
<evidence type="ECO:0000313" key="2">
    <source>
        <dbReference type="Proteomes" id="UP001201273"/>
    </source>
</evidence>
<keyword evidence="2" id="KW-1185">Reference proteome</keyword>
<sequence>MKKAYFWPIYGEQDEIAITWSTGRGMLYVQQQLTDFTGSSGL</sequence>
<reference evidence="1 2" key="1">
    <citation type="journal article" date="2022" name="Environ. Microbiol. Rep.">
        <title>Eco-phylogenetic analyses reveal divergent evolution of vitamin B12 metabolism in the marine bacterial family 'Psychromonadaceae'.</title>
        <authorList>
            <person name="Jin X."/>
            <person name="Yang Y."/>
            <person name="Cao H."/>
            <person name="Gao B."/>
            <person name="Zhao Z."/>
        </authorList>
    </citation>
    <scope>NUCLEOTIDE SEQUENCE [LARGE SCALE GENOMIC DNA]</scope>
    <source>
        <strain evidence="1 2">MKS20</strain>
    </source>
</reference>